<protein>
    <submittedName>
        <fullName evidence="3">Uncharacterized protein</fullName>
    </submittedName>
</protein>
<evidence type="ECO:0000256" key="2">
    <source>
        <dbReference type="SAM" id="Phobius"/>
    </source>
</evidence>
<keyword evidence="2" id="KW-0812">Transmembrane</keyword>
<organism evidence="3 4">
    <name type="scientific">Ameiurus melas</name>
    <name type="common">Black bullhead</name>
    <name type="synonym">Silurus melas</name>
    <dbReference type="NCBI Taxonomy" id="219545"/>
    <lineage>
        <taxon>Eukaryota</taxon>
        <taxon>Metazoa</taxon>
        <taxon>Chordata</taxon>
        <taxon>Craniata</taxon>
        <taxon>Vertebrata</taxon>
        <taxon>Euteleostomi</taxon>
        <taxon>Actinopterygii</taxon>
        <taxon>Neopterygii</taxon>
        <taxon>Teleostei</taxon>
        <taxon>Ostariophysi</taxon>
        <taxon>Siluriformes</taxon>
        <taxon>Ictaluridae</taxon>
        <taxon>Ameiurus</taxon>
    </lineage>
</organism>
<reference evidence="3 4" key="1">
    <citation type="submission" date="2020-02" db="EMBL/GenBank/DDBJ databases">
        <title>A chromosome-scale genome assembly of the black bullhead catfish (Ameiurus melas).</title>
        <authorList>
            <person name="Wen M."/>
            <person name="Zham M."/>
            <person name="Cabau C."/>
            <person name="Klopp C."/>
            <person name="Donnadieu C."/>
            <person name="Roques C."/>
            <person name="Bouchez O."/>
            <person name="Lampietro C."/>
            <person name="Jouanno E."/>
            <person name="Herpin A."/>
            <person name="Louis A."/>
            <person name="Berthelot C."/>
            <person name="Parey E."/>
            <person name="Roest-Crollius H."/>
            <person name="Braasch I."/>
            <person name="Postlethwait J."/>
            <person name="Robinson-Rechavi M."/>
            <person name="Echchiki A."/>
            <person name="Begum T."/>
            <person name="Montfort J."/>
            <person name="Schartl M."/>
            <person name="Bobe J."/>
            <person name="Guiguen Y."/>
        </authorList>
    </citation>
    <scope>NUCLEOTIDE SEQUENCE [LARGE SCALE GENOMIC DNA]</scope>
    <source>
        <strain evidence="3">M_S1</strain>
        <tissue evidence="3">Blood</tissue>
    </source>
</reference>
<sequence length="99" mass="10342">MSLARSRAAGLPLRPLLYAVGAAATAAGVYYYYKKRGDGDGERAGDKTLTEGPLQTQLPAVADSLLDPGLMSEVVGVSVTQTDSAVPQDRDENGRLTTS</sequence>
<name>A0A7J5ZT92_AMEME</name>
<dbReference type="AlphaFoldDB" id="A0A7J5ZT92"/>
<keyword evidence="2" id="KW-0472">Membrane</keyword>
<comment type="caution">
    <text evidence="3">The sequence shown here is derived from an EMBL/GenBank/DDBJ whole genome shotgun (WGS) entry which is preliminary data.</text>
</comment>
<keyword evidence="2" id="KW-1133">Transmembrane helix</keyword>
<evidence type="ECO:0000256" key="1">
    <source>
        <dbReference type="SAM" id="MobiDB-lite"/>
    </source>
</evidence>
<evidence type="ECO:0000313" key="4">
    <source>
        <dbReference type="Proteomes" id="UP000593565"/>
    </source>
</evidence>
<dbReference type="Proteomes" id="UP000593565">
    <property type="component" value="Unassembled WGS sequence"/>
</dbReference>
<evidence type="ECO:0000313" key="3">
    <source>
        <dbReference type="EMBL" id="KAF4073623.1"/>
    </source>
</evidence>
<accession>A0A7J5ZT92</accession>
<proteinExistence type="predicted"/>
<feature type="region of interest" description="Disordered" evidence="1">
    <location>
        <begin position="79"/>
        <end position="99"/>
    </location>
</feature>
<keyword evidence="4" id="KW-1185">Reference proteome</keyword>
<gene>
    <name evidence="3" type="ORF">AMELA_G00245350</name>
</gene>
<feature type="compositionally biased region" description="Basic and acidic residues" evidence="1">
    <location>
        <begin position="88"/>
        <end position="99"/>
    </location>
</feature>
<dbReference type="EMBL" id="JAAGNN010000023">
    <property type="protein sequence ID" value="KAF4073623.1"/>
    <property type="molecule type" value="Genomic_DNA"/>
</dbReference>
<feature type="transmembrane region" description="Helical" evidence="2">
    <location>
        <begin position="15"/>
        <end position="33"/>
    </location>
</feature>